<name>A0A1W1HEH5_9BACT</name>
<evidence type="ECO:0000313" key="3">
    <source>
        <dbReference type="Proteomes" id="UP000191931"/>
    </source>
</evidence>
<dbReference type="AlphaFoldDB" id="A0A1W1HEH5"/>
<keyword evidence="3" id="KW-1185">Reference proteome</keyword>
<dbReference type="STRING" id="1246637.MTBBW1_2500019"/>
<sequence length="89" mass="10089">MKECKKCGRPLMEYEDDLCPFCECSRSHAIKHGLQVAAGVGIIGYGGYKVVEHFNAKEERKKDDDSKEKKQKSNKNERVDINEKPDNSG</sequence>
<evidence type="ECO:0000313" key="2">
    <source>
        <dbReference type="EMBL" id="SLM30870.1"/>
    </source>
</evidence>
<feature type="compositionally biased region" description="Basic and acidic residues" evidence="1">
    <location>
        <begin position="57"/>
        <end position="68"/>
    </location>
</feature>
<accession>A0A1W1HEH5</accession>
<protein>
    <submittedName>
        <fullName evidence="2">Uncharacterized protein</fullName>
    </submittedName>
</protein>
<gene>
    <name evidence="2" type="ORF">MTBBW1_2500019</name>
</gene>
<feature type="region of interest" description="Disordered" evidence="1">
    <location>
        <begin position="57"/>
        <end position="89"/>
    </location>
</feature>
<dbReference type="RefSeq" id="WP_080809441.1">
    <property type="nucleotide sequence ID" value="NZ_LT828567.1"/>
</dbReference>
<evidence type="ECO:0000256" key="1">
    <source>
        <dbReference type="SAM" id="MobiDB-lite"/>
    </source>
</evidence>
<reference evidence="2 3" key="1">
    <citation type="submission" date="2017-03" db="EMBL/GenBank/DDBJ databases">
        <authorList>
            <person name="Afonso C.L."/>
            <person name="Miller P.J."/>
            <person name="Scott M.A."/>
            <person name="Spackman E."/>
            <person name="Goraichik I."/>
            <person name="Dimitrov K.M."/>
            <person name="Suarez D.L."/>
            <person name="Swayne D.E."/>
        </authorList>
    </citation>
    <scope>NUCLEOTIDE SEQUENCE [LARGE SCALE GENOMIC DNA]</scope>
    <source>
        <strain evidence="2">PRJEB14757</strain>
    </source>
</reference>
<dbReference type="Proteomes" id="UP000191931">
    <property type="component" value="Unassembled WGS sequence"/>
</dbReference>
<feature type="compositionally biased region" description="Basic and acidic residues" evidence="1">
    <location>
        <begin position="74"/>
        <end position="89"/>
    </location>
</feature>
<proteinExistence type="predicted"/>
<organism evidence="2 3">
    <name type="scientific">Desulfamplus magnetovallimortis</name>
    <dbReference type="NCBI Taxonomy" id="1246637"/>
    <lineage>
        <taxon>Bacteria</taxon>
        <taxon>Pseudomonadati</taxon>
        <taxon>Thermodesulfobacteriota</taxon>
        <taxon>Desulfobacteria</taxon>
        <taxon>Desulfobacterales</taxon>
        <taxon>Desulfobacteraceae</taxon>
        <taxon>Desulfamplus</taxon>
    </lineage>
</organism>
<dbReference type="EMBL" id="FWEV01000169">
    <property type="protein sequence ID" value="SLM30870.1"/>
    <property type="molecule type" value="Genomic_DNA"/>
</dbReference>